<dbReference type="InterPro" id="IPR050763">
    <property type="entry name" value="ABC_transporter_ATP-binding"/>
</dbReference>
<evidence type="ECO:0000256" key="5">
    <source>
        <dbReference type="SAM" id="MobiDB-lite"/>
    </source>
</evidence>
<feature type="domain" description="ABC transporter" evidence="6">
    <location>
        <begin position="2"/>
        <end position="72"/>
    </location>
</feature>
<keyword evidence="3" id="KW-0547">Nucleotide-binding</keyword>
<sequence>MSVRENLDYFALLRGLSRRALRARRERLIEAFGLGPHADKEAHALSAGLRQRLATACALIQQAPLILLDEPTLGLDVESAAALESLLRELVARDGVTILLTSHELEMIQRVAERVIIIQSGEVVADAPVDELLALFRSRRYRCVVTPAAGRGPAPLPSDLEPVLAAPPRKNGEQWTLELDLGAPEQLFDCLAALRQSGLVIESVARDQPDLRQAYLRLVRGERAGAPAPLEGASGPAQAGTGREEAHSDG</sequence>
<keyword evidence="8" id="KW-1185">Reference proteome</keyword>
<organism evidence="7 8">
    <name type="scientific">Carboxydichorda subterranea</name>
    <dbReference type="NCBI Taxonomy" id="3109565"/>
    <lineage>
        <taxon>Bacteria</taxon>
        <taxon>Bacillati</taxon>
        <taxon>Bacillota</taxon>
        <taxon>Limnochordia</taxon>
        <taxon>Limnochordales</taxon>
        <taxon>Geochordaceae</taxon>
        <taxon>Carboxydichorda</taxon>
    </lineage>
</organism>
<accession>A0ABZ1BWR2</accession>
<reference evidence="7 8" key="1">
    <citation type="journal article" date="2024" name="Front. Microbiol.">
        <title>Novel thermophilic genera Geochorda gen. nov. and Carboxydochorda gen. nov. from the deep terrestrial subsurface reveal the ecophysiological diversity in the class Limnochordia.</title>
        <authorList>
            <person name="Karnachuk O.V."/>
            <person name="Lukina A.P."/>
            <person name="Avakyan M.R."/>
            <person name="Kadnikov V.V."/>
            <person name="Begmatov S."/>
            <person name="Beletsky A.V."/>
            <person name="Vlasova K.G."/>
            <person name="Novikov A.A."/>
            <person name="Shcherbakova V.A."/>
            <person name="Mardanov A.V."/>
            <person name="Ravin N.V."/>
        </authorList>
    </citation>
    <scope>NUCLEOTIDE SEQUENCE [LARGE SCALE GENOMIC DNA]</scope>
    <source>
        <strain evidence="7 8">L945</strain>
    </source>
</reference>
<dbReference type="Pfam" id="PF00005">
    <property type="entry name" value="ABC_tran"/>
    <property type="match status" value="1"/>
</dbReference>
<keyword evidence="2" id="KW-0813">Transport</keyword>
<keyword evidence="4 7" id="KW-0067">ATP-binding</keyword>
<dbReference type="PANTHER" id="PTHR42711">
    <property type="entry name" value="ABC TRANSPORTER ATP-BINDING PROTEIN"/>
    <property type="match status" value="1"/>
</dbReference>
<dbReference type="InterPro" id="IPR027417">
    <property type="entry name" value="P-loop_NTPase"/>
</dbReference>
<dbReference type="Gene3D" id="3.40.50.300">
    <property type="entry name" value="P-loop containing nucleotide triphosphate hydrolases"/>
    <property type="match status" value="1"/>
</dbReference>
<evidence type="ECO:0000256" key="2">
    <source>
        <dbReference type="ARBA" id="ARBA00022448"/>
    </source>
</evidence>
<name>A0ABZ1BWR2_9FIRM</name>
<dbReference type="RefSeq" id="WP_324715840.1">
    <property type="nucleotide sequence ID" value="NZ_CP141615.1"/>
</dbReference>
<proteinExistence type="inferred from homology"/>
<dbReference type="Proteomes" id="UP001332192">
    <property type="component" value="Chromosome"/>
</dbReference>
<gene>
    <name evidence="7" type="ORF">U7230_10745</name>
</gene>
<dbReference type="PANTHER" id="PTHR42711:SF5">
    <property type="entry name" value="ABC TRANSPORTER ATP-BINDING PROTEIN NATA"/>
    <property type="match status" value="1"/>
</dbReference>
<evidence type="ECO:0000256" key="3">
    <source>
        <dbReference type="ARBA" id="ARBA00022741"/>
    </source>
</evidence>
<comment type="similarity">
    <text evidence="1">Belongs to the ABC transporter superfamily.</text>
</comment>
<evidence type="ECO:0000313" key="7">
    <source>
        <dbReference type="EMBL" id="WRP16567.1"/>
    </source>
</evidence>
<evidence type="ECO:0000313" key="8">
    <source>
        <dbReference type="Proteomes" id="UP001332192"/>
    </source>
</evidence>
<dbReference type="InterPro" id="IPR003439">
    <property type="entry name" value="ABC_transporter-like_ATP-bd"/>
</dbReference>
<evidence type="ECO:0000256" key="1">
    <source>
        <dbReference type="ARBA" id="ARBA00005417"/>
    </source>
</evidence>
<dbReference type="EMBL" id="CP141615">
    <property type="protein sequence ID" value="WRP16567.1"/>
    <property type="molecule type" value="Genomic_DNA"/>
</dbReference>
<protein>
    <submittedName>
        <fullName evidence="7">ABC transporter ATP-binding protein</fullName>
    </submittedName>
</protein>
<evidence type="ECO:0000256" key="4">
    <source>
        <dbReference type="ARBA" id="ARBA00022840"/>
    </source>
</evidence>
<feature type="region of interest" description="Disordered" evidence="5">
    <location>
        <begin position="225"/>
        <end position="250"/>
    </location>
</feature>
<evidence type="ECO:0000259" key="6">
    <source>
        <dbReference type="Pfam" id="PF00005"/>
    </source>
</evidence>
<dbReference type="SUPFAM" id="SSF52540">
    <property type="entry name" value="P-loop containing nucleoside triphosphate hydrolases"/>
    <property type="match status" value="1"/>
</dbReference>
<dbReference type="GO" id="GO:0005524">
    <property type="term" value="F:ATP binding"/>
    <property type="evidence" value="ECO:0007669"/>
    <property type="project" value="UniProtKB-KW"/>
</dbReference>